<evidence type="ECO:0000256" key="11">
    <source>
        <dbReference type="ARBA" id="ARBA00023136"/>
    </source>
</evidence>
<keyword evidence="10" id="KW-0408">Iron</keyword>
<keyword evidence="3" id="KW-0813">Transport</keyword>
<proteinExistence type="inferred from homology"/>
<evidence type="ECO:0000256" key="4">
    <source>
        <dbReference type="ARBA" id="ARBA00022475"/>
    </source>
</evidence>
<evidence type="ECO:0000256" key="2">
    <source>
        <dbReference type="ARBA" id="ARBA00007543"/>
    </source>
</evidence>
<evidence type="ECO:0000256" key="1">
    <source>
        <dbReference type="ARBA" id="ARBA00004651"/>
    </source>
</evidence>
<dbReference type="NCBIfam" id="TIGR00203">
    <property type="entry name" value="cydB"/>
    <property type="match status" value="1"/>
</dbReference>
<evidence type="ECO:0000256" key="3">
    <source>
        <dbReference type="ARBA" id="ARBA00022448"/>
    </source>
</evidence>
<keyword evidence="11 12" id="KW-0472">Membrane</keyword>
<sequence length="164" mass="17144">EGDLAARSRRATYLCALVFLVGFLLAGSWLAMGIEGMTLAGVVDAGAALNPLNKQVIADNAGWLGNYARYPVTLVAPVLALLGALLAILASTWRRAGLAFAGSSLMIVGAICTAGFALFPFVFPSSLDPASSLTLWDAVSSRKTLGITFVVALMFFALIVLYTL</sequence>
<evidence type="ECO:0000256" key="8">
    <source>
        <dbReference type="ARBA" id="ARBA00022982"/>
    </source>
</evidence>
<dbReference type="InterPro" id="IPR003317">
    <property type="entry name" value="Cyt-d_oxidase_su2"/>
</dbReference>
<keyword evidence="5" id="KW-0349">Heme</keyword>
<feature type="transmembrane region" description="Helical" evidence="12">
    <location>
        <begin position="70"/>
        <end position="90"/>
    </location>
</feature>
<comment type="caution">
    <text evidence="13">The sequence shown here is derived from an EMBL/GenBank/DDBJ whole genome shotgun (WGS) entry which is preliminary data.</text>
</comment>
<feature type="transmembrane region" description="Helical" evidence="12">
    <location>
        <begin position="12"/>
        <end position="32"/>
    </location>
</feature>
<comment type="similarity">
    <text evidence="2">Belongs to the cytochrome ubiquinol oxidase subunit 2 family.</text>
</comment>
<keyword evidence="6 12" id="KW-0812">Transmembrane</keyword>
<evidence type="ECO:0000256" key="9">
    <source>
        <dbReference type="ARBA" id="ARBA00022989"/>
    </source>
</evidence>
<dbReference type="EMBL" id="JAFKCS010000557">
    <property type="protein sequence ID" value="MBN7823274.1"/>
    <property type="molecule type" value="Genomic_DNA"/>
</dbReference>
<evidence type="ECO:0000256" key="5">
    <source>
        <dbReference type="ARBA" id="ARBA00022617"/>
    </source>
</evidence>
<feature type="transmembrane region" description="Helical" evidence="12">
    <location>
        <begin position="143"/>
        <end position="162"/>
    </location>
</feature>
<keyword evidence="4" id="KW-1003">Cell membrane</keyword>
<name>A0ABS3D355_9ALTE</name>
<protein>
    <submittedName>
        <fullName evidence="13">Cytochrome d ubiquinol oxidase subunit II</fullName>
    </submittedName>
</protein>
<evidence type="ECO:0000256" key="10">
    <source>
        <dbReference type="ARBA" id="ARBA00023004"/>
    </source>
</evidence>
<evidence type="ECO:0000313" key="13">
    <source>
        <dbReference type="EMBL" id="MBN7823274.1"/>
    </source>
</evidence>
<comment type="subcellular location">
    <subcellularLocation>
        <location evidence="1">Cell membrane</location>
        <topology evidence="1">Multi-pass membrane protein</topology>
    </subcellularLocation>
</comment>
<accession>A0ABS3D355</accession>
<keyword evidence="7" id="KW-0479">Metal-binding</keyword>
<evidence type="ECO:0000256" key="6">
    <source>
        <dbReference type="ARBA" id="ARBA00022692"/>
    </source>
</evidence>
<keyword evidence="9 12" id="KW-1133">Transmembrane helix</keyword>
<evidence type="ECO:0000313" key="14">
    <source>
        <dbReference type="Proteomes" id="UP000663992"/>
    </source>
</evidence>
<gene>
    <name evidence="13" type="primary">cydB</name>
    <name evidence="13" type="ORF">J0A65_25640</name>
</gene>
<keyword evidence="8" id="KW-0249">Electron transport</keyword>
<keyword evidence="14" id="KW-1185">Reference proteome</keyword>
<dbReference type="RefSeq" id="WP_206597032.1">
    <property type="nucleotide sequence ID" value="NZ_JAFKCS010000557.1"/>
</dbReference>
<reference evidence="13 14" key="1">
    <citation type="submission" date="2021-03" db="EMBL/GenBank/DDBJ databases">
        <title>novel species isolated from a fishpond in China.</title>
        <authorList>
            <person name="Lu H."/>
            <person name="Cai Z."/>
        </authorList>
    </citation>
    <scope>NUCLEOTIDE SEQUENCE [LARGE SCALE GENOMIC DNA]</scope>
    <source>
        <strain evidence="13 14">Y57</strain>
    </source>
</reference>
<dbReference type="Pfam" id="PF02322">
    <property type="entry name" value="Cyt_bd_oxida_II"/>
    <property type="match status" value="1"/>
</dbReference>
<feature type="non-terminal residue" evidence="13">
    <location>
        <position position="164"/>
    </location>
</feature>
<dbReference type="PANTHER" id="PTHR43141">
    <property type="entry name" value="CYTOCHROME BD2 SUBUNIT II"/>
    <property type="match status" value="1"/>
</dbReference>
<evidence type="ECO:0000256" key="12">
    <source>
        <dbReference type="SAM" id="Phobius"/>
    </source>
</evidence>
<dbReference type="PANTHER" id="PTHR43141:SF5">
    <property type="entry name" value="CYTOCHROME BD-I UBIQUINOL OXIDASE SUBUNIT 2"/>
    <property type="match status" value="1"/>
</dbReference>
<organism evidence="13 14">
    <name type="scientific">Bowmanella yangjiangensis</name>
    <dbReference type="NCBI Taxonomy" id="2811230"/>
    <lineage>
        <taxon>Bacteria</taxon>
        <taxon>Pseudomonadati</taxon>
        <taxon>Pseudomonadota</taxon>
        <taxon>Gammaproteobacteria</taxon>
        <taxon>Alteromonadales</taxon>
        <taxon>Alteromonadaceae</taxon>
        <taxon>Bowmanella</taxon>
    </lineage>
</organism>
<dbReference type="Proteomes" id="UP000663992">
    <property type="component" value="Unassembled WGS sequence"/>
</dbReference>
<evidence type="ECO:0000256" key="7">
    <source>
        <dbReference type="ARBA" id="ARBA00022723"/>
    </source>
</evidence>
<feature type="transmembrane region" description="Helical" evidence="12">
    <location>
        <begin position="97"/>
        <end position="123"/>
    </location>
</feature>
<feature type="non-terminal residue" evidence="13">
    <location>
        <position position="1"/>
    </location>
</feature>